<sequence length="1231" mass="134164">MQRVCEQLGIIPTETLEGKRISLTCECAFWKARMFFGNETNADFANVSGKWEHQHISLDVIEHPTALTSSSSDDEEGSAVSDLDSSFFENSMMVRQRMVAIDRKGRRTVASPAAGRRVPRPPRREDSKFVLQGKLAIAPFPDATTAASHTTSTATFAWREIDMLSIDTVFRFDVPQDRSIPFLLTPEELQLIKEDGSTSNSSNELPSTASLHATTAPTVPPAAIAISSIDTPRRNSVSNGSAPQSSATTPLRRQAVQAMTSIKQTVSKITTTSRIVYTCGSIGLKWRNHSGVWSFLAFRTTDECFRWVTLIRRVIVSQLFFQTFQEVFTLKLRFADSLSVARPDMATMTDFFLAHDEHKMTKKKSKDPREPPGKGILTLFRGGAPNRWAVFMDEAAKPYPTSARDVHQILHCFKVGKNMLDKPKNALLSFSVAKILSSSQDIHLRRTTIHVPMPFSNQFFFQQTNKYGVVRRIEAHAESMENRIAWEEYLQIFGAVKVLSDEEMDAQNNILGAEDDWDALIAGETEAGVGEDGANNSPNERPRNRSLSRLGSAARTSPFQWILSKPQVFGSRASMTSAGVRRSPSSESLLSPSVKSPGNLNSSSRHLRTTSKVSIESIMTPNTRQESTGSRDFDELPPLPRSMQNRHHVSEVSPKSRGGVQYSLPAVLVREEVVSPSLMFGEEGSTSSSIVKFNNSLPASVDDQKLQPPNQQGPLADEDDPLAAHLNRVDSESAELSISTPPLRSAPPLDIMDSPPQSATPPAIVVTTDTAAVPHHHSDVPVANDELHDAAPAEASIDVAEHSVLRFHSAEGGVGSSAIVTAAVSSSTPRTPHHSEITASPMVEDLVAAAAAVALELSVKSERSIVEVDVVRGFLVAEQHQSPSVGRHSSTSSRQHPSALPAPSPTEEATLAWVAQHQAPITTPTTPGVSSNAPTNHHHPQRSLASQQPHNESDTFQTLTMGDASRHFSSVLSALGGLRQANHNLRNISSLSGDMQQDELLTSQSFGPMMKSRSVFDESSWNAGKSVHEQKQDFRDSLQSFRGQDGGLDDLDRFSDATAPAFLRRRTTGGKNTSPETVEAAGSFPSGVPLEDMNNKRSSSLSSEDADLIALNPSLSSVLQKNMASPRRGIRRDIQVCPICNCDKQGVAICSSTGRKHATTSYSSPSPVRSSRLSHTSFSPINPRGAMSASRNGASPSNQPDITTSETRRNFVRHVDESHEVVTARIFLELD</sequence>
<dbReference type="EMBL" id="CYKH01001670">
    <property type="protein sequence ID" value="CUG88748.1"/>
    <property type="molecule type" value="Genomic_DNA"/>
</dbReference>
<evidence type="ECO:0000313" key="3">
    <source>
        <dbReference type="Proteomes" id="UP000051952"/>
    </source>
</evidence>
<feature type="region of interest" description="Disordered" evidence="1">
    <location>
        <begin position="105"/>
        <end position="125"/>
    </location>
</feature>
<feature type="region of interest" description="Disordered" evidence="1">
    <location>
        <begin position="921"/>
        <end position="955"/>
    </location>
</feature>
<feature type="region of interest" description="Disordered" evidence="1">
    <location>
        <begin position="527"/>
        <end position="552"/>
    </location>
</feature>
<feature type="compositionally biased region" description="Polar residues" evidence="1">
    <location>
        <begin position="1189"/>
        <end position="1205"/>
    </location>
</feature>
<proteinExistence type="predicted"/>
<protein>
    <submittedName>
        <fullName evidence="2">Uncharacterized protein</fullName>
    </submittedName>
</protein>
<feature type="region of interest" description="Disordered" evidence="1">
    <location>
        <begin position="574"/>
        <end position="657"/>
    </location>
</feature>
<feature type="compositionally biased region" description="Polar residues" evidence="1">
    <location>
        <begin position="921"/>
        <end position="935"/>
    </location>
</feature>
<feature type="compositionally biased region" description="Low complexity" evidence="1">
    <location>
        <begin position="580"/>
        <end position="596"/>
    </location>
</feature>
<dbReference type="VEuPathDB" id="TriTrypDB:BSAL_17090"/>
<feature type="compositionally biased region" description="Polar residues" evidence="1">
    <location>
        <begin position="943"/>
        <end position="955"/>
    </location>
</feature>
<dbReference type="AlphaFoldDB" id="A0A0S4JHN0"/>
<feature type="compositionally biased region" description="Polar residues" evidence="1">
    <location>
        <begin position="880"/>
        <end position="896"/>
    </location>
</feature>
<feature type="compositionally biased region" description="Polar residues" evidence="1">
    <location>
        <begin position="598"/>
        <end position="628"/>
    </location>
</feature>
<organism evidence="2 3">
    <name type="scientific">Bodo saltans</name>
    <name type="common">Flagellated protozoan</name>
    <dbReference type="NCBI Taxonomy" id="75058"/>
    <lineage>
        <taxon>Eukaryota</taxon>
        <taxon>Discoba</taxon>
        <taxon>Euglenozoa</taxon>
        <taxon>Kinetoplastea</taxon>
        <taxon>Metakinetoplastina</taxon>
        <taxon>Eubodonida</taxon>
        <taxon>Bodonidae</taxon>
        <taxon>Bodo</taxon>
    </lineage>
</organism>
<feature type="region of interest" description="Disordered" evidence="1">
    <location>
        <begin position="1064"/>
        <end position="1101"/>
    </location>
</feature>
<dbReference type="Proteomes" id="UP000051952">
    <property type="component" value="Unassembled WGS sequence"/>
</dbReference>
<feature type="region of interest" description="Disordered" evidence="1">
    <location>
        <begin position="230"/>
        <end position="251"/>
    </location>
</feature>
<feature type="region of interest" description="Disordered" evidence="1">
    <location>
        <begin position="880"/>
        <end position="906"/>
    </location>
</feature>
<feature type="region of interest" description="Disordered" evidence="1">
    <location>
        <begin position="700"/>
        <end position="719"/>
    </location>
</feature>
<gene>
    <name evidence="2" type="ORF">BSAL_17090</name>
</gene>
<accession>A0A0S4JHN0</accession>
<feature type="compositionally biased region" description="Low complexity" evidence="1">
    <location>
        <begin position="535"/>
        <end position="550"/>
    </location>
</feature>
<evidence type="ECO:0000256" key="1">
    <source>
        <dbReference type="SAM" id="MobiDB-lite"/>
    </source>
</evidence>
<evidence type="ECO:0000313" key="2">
    <source>
        <dbReference type="EMBL" id="CUG88748.1"/>
    </source>
</evidence>
<feature type="compositionally biased region" description="Low complexity" evidence="1">
    <location>
        <begin position="1161"/>
        <end position="1174"/>
    </location>
</feature>
<feature type="compositionally biased region" description="Polar residues" evidence="1">
    <location>
        <begin position="234"/>
        <end position="251"/>
    </location>
</feature>
<keyword evidence="3" id="KW-1185">Reference proteome</keyword>
<feature type="region of interest" description="Disordered" evidence="1">
    <location>
        <begin position="1154"/>
        <end position="1207"/>
    </location>
</feature>
<name>A0A0S4JHN0_BODSA</name>
<reference evidence="3" key="1">
    <citation type="submission" date="2015-09" db="EMBL/GenBank/DDBJ databases">
        <authorList>
            <consortium name="Pathogen Informatics"/>
        </authorList>
    </citation>
    <scope>NUCLEOTIDE SEQUENCE [LARGE SCALE GENOMIC DNA]</scope>
    <source>
        <strain evidence="3">Lake Konstanz</strain>
    </source>
</reference>